<evidence type="ECO:0000256" key="2">
    <source>
        <dbReference type="ARBA" id="ARBA00004863"/>
    </source>
</evidence>
<feature type="transmembrane region" description="Helical" evidence="8">
    <location>
        <begin position="89"/>
        <end position="109"/>
    </location>
</feature>
<dbReference type="PANTHER" id="PTHR13929:SF0">
    <property type="entry name" value="UBIA PRENYLTRANSFERASE DOMAIN-CONTAINING PROTEIN 1"/>
    <property type="match status" value="1"/>
</dbReference>
<keyword evidence="3" id="KW-0474">Menaquinone biosynthesis</keyword>
<dbReference type="PANTHER" id="PTHR13929">
    <property type="entry name" value="1,4-DIHYDROXY-2-NAPHTHOATE OCTAPRENYLTRANSFERASE"/>
    <property type="match status" value="1"/>
</dbReference>
<dbReference type="EMBL" id="JADCNN020000026">
    <property type="protein sequence ID" value="MBM6998031.1"/>
    <property type="molecule type" value="Genomic_DNA"/>
</dbReference>
<evidence type="ECO:0000256" key="8">
    <source>
        <dbReference type="SAM" id="Phobius"/>
    </source>
</evidence>
<evidence type="ECO:0000256" key="1">
    <source>
        <dbReference type="ARBA" id="ARBA00004141"/>
    </source>
</evidence>
<dbReference type="InterPro" id="IPR026046">
    <property type="entry name" value="UBIAD1"/>
</dbReference>
<feature type="transmembrane region" description="Helical" evidence="8">
    <location>
        <begin position="251"/>
        <end position="272"/>
    </location>
</feature>
<dbReference type="InterPro" id="IPR000537">
    <property type="entry name" value="UbiA_prenyltransferase"/>
</dbReference>
<comment type="pathway">
    <text evidence="2">Quinol/quinone metabolism; menaquinone biosynthesis.</text>
</comment>
<keyword evidence="7 8" id="KW-0472">Membrane</keyword>
<evidence type="ECO:0000313" key="9">
    <source>
        <dbReference type="EMBL" id="MBM6998031.1"/>
    </source>
</evidence>
<accession>A0ABS2HDX8</accession>
<dbReference type="NCBIfam" id="NF009926">
    <property type="entry name" value="PRK13387.1"/>
    <property type="match status" value="1"/>
</dbReference>
<dbReference type="Pfam" id="PF01040">
    <property type="entry name" value="UbiA"/>
    <property type="match status" value="1"/>
</dbReference>
<dbReference type="GO" id="GO:0046428">
    <property type="term" value="F:1,4-dihydroxy-2-naphthoate polyprenyltransferase activity"/>
    <property type="evidence" value="ECO:0007669"/>
    <property type="project" value="UniProtKB-EC"/>
</dbReference>
<feature type="transmembrane region" description="Helical" evidence="8">
    <location>
        <begin position="185"/>
        <end position="207"/>
    </location>
</feature>
<sequence>MAITKFLKLVEIQTKAASMIPLLFGTIYAVYRFHVFETWHFVLMLISLLSFDMTTTAINNYYDYKKAARKHGYGYETHNAIVKYNMNPAAVLTLIILMFLIAVTAGVILFLQTGWLLLLLGGLSFAVGILYSFGPIPISRMPLGEIFSGLFMGFVIIFVSAYVHAGDRLASLTLEGGTVTLQVHLVETLLVFLISIPAILGIANIMLANNICDMEEDIENKRYTLPVYIGKGPALILFKLLYYAAYVDVVVLAILGVNPFILLLVLITVVPVSKNIKTFTAQPTKQFTFGLSVQNFLLTNAARIVALGIAVVLTF</sequence>
<reference evidence="9 10" key="1">
    <citation type="submission" date="2021-01" db="EMBL/GenBank/DDBJ databases">
        <title>Paenibacillus sp.nov. isolated from the rhizosphere soil of tomato plant.</title>
        <authorList>
            <person name="Thin K.K."/>
            <person name="Zhang X."/>
            <person name="He S."/>
        </authorList>
    </citation>
    <scope>NUCLEOTIDE SEQUENCE [LARGE SCALE GENOMIC DNA]</scope>
    <source>
        <strain evidence="9 10">DXFW5</strain>
    </source>
</reference>
<feature type="transmembrane region" description="Helical" evidence="8">
    <location>
        <begin position="39"/>
        <end position="62"/>
    </location>
</feature>
<dbReference type="RefSeq" id="WP_155604862.1">
    <property type="nucleotide sequence ID" value="NZ_JADCNN020000026.1"/>
</dbReference>
<dbReference type="Proteomes" id="UP001516620">
    <property type="component" value="Unassembled WGS sequence"/>
</dbReference>
<name>A0ABS2HDX8_9BACL</name>
<comment type="caution">
    <text evidence="9">The sequence shown here is derived from an EMBL/GenBank/DDBJ whole genome shotgun (WGS) entry which is preliminary data.</text>
</comment>
<evidence type="ECO:0000313" key="10">
    <source>
        <dbReference type="Proteomes" id="UP001516620"/>
    </source>
</evidence>
<evidence type="ECO:0000256" key="5">
    <source>
        <dbReference type="ARBA" id="ARBA00022692"/>
    </source>
</evidence>
<evidence type="ECO:0000256" key="7">
    <source>
        <dbReference type="ARBA" id="ARBA00023136"/>
    </source>
</evidence>
<feature type="transmembrane region" description="Helical" evidence="8">
    <location>
        <begin position="146"/>
        <end position="165"/>
    </location>
</feature>
<keyword evidence="6 8" id="KW-1133">Transmembrane helix</keyword>
<evidence type="ECO:0000256" key="6">
    <source>
        <dbReference type="ARBA" id="ARBA00022989"/>
    </source>
</evidence>
<keyword evidence="5 8" id="KW-0812">Transmembrane</keyword>
<keyword evidence="4 9" id="KW-0808">Transferase</keyword>
<gene>
    <name evidence="9" type="primary">menA</name>
    <name evidence="9" type="ORF">IM700_020385</name>
</gene>
<feature type="transmembrane region" description="Helical" evidence="8">
    <location>
        <begin position="12"/>
        <end position="33"/>
    </location>
</feature>
<dbReference type="NCBIfam" id="NF004752">
    <property type="entry name" value="PRK06080.1-4"/>
    <property type="match status" value="1"/>
</dbReference>
<dbReference type="EC" id="2.5.1.74" evidence="9"/>
<dbReference type="CDD" id="cd13962">
    <property type="entry name" value="PT_UbiA_UBIAD1"/>
    <property type="match status" value="1"/>
</dbReference>
<dbReference type="InterPro" id="IPR044878">
    <property type="entry name" value="UbiA_sf"/>
</dbReference>
<dbReference type="PIRSF" id="PIRSF005355">
    <property type="entry name" value="UBIAD1"/>
    <property type="match status" value="1"/>
</dbReference>
<organism evidence="9 10">
    <name type="scientific">Paenibacillus rhizolycopersici</name>
    <dbReference type="NCBI Taxonomy" id="2780073"/>
    <lineage>
        <taxon>Bacteria</taxon>
        <taxon>Bacillati</taxon>
        <taxon>Bacillota</taxon>
        <taxon>Bacilli</taxon>
        <taxon>Bacillales</taxon>
        <taxon>Paenibacillaceae</taxon>
        <taxon>Paenibacillus</taxon>
    </lineage>
</organism>
<dbReference type="Gene3D" id="1.10.357.140">
    <property type="entry name" value="UbiA prenyltransferase"/>
    <property type="match status" value="1"/>
</dbReference>
<evidence type="ECO:0000256" key="4">
    <source>
        <dbReference type="ARBA" id="ARBA00022679"/>
    </source>
</evidence>
<proteinExistence type="predicted"/>
<keyword evidence="10" id="KW-1185">Reference proteome</keyword>
<feature type="transmembrane region" description="Helical" evidence="8">
    <location>
        <begin position="115"/>
        <end position="134"/>
    </location>
</feature>
<evidence type="ECO:0000256" key="3">
    <source>
        <dbReference type="ARBA" id="ARBA00022428"/>
    </source>
</evidence>
<feature type="transmembrane region" description="Helical" evidence="8">
    <location>
        <begin position="228"/>
        <end position="245"/>
    </location>
</feature>
<comment type="subcellular location">
    <subcellularLocation>
        <location evidence="1">Membrane</location>
        <topology evidence="1">Multi-pass membrane protein</topology>
    </subcellularLocation>
</comment>
<protein>
    <submittedName>
        <fullName evidence="9">1,4-dihydroxy-2-naphthoate polyprenyltransferase</fullName>
        <ecNumber evidence="9">2.5.1.74</ecNumber>
    </submittedName>
</protein>
<feature type="transmembrane region" description="Helical" evidence="8">
    <location>
        <begin position="293"/>
        <end position="313"/>
    </location>
</feature>